<gene>
    <name evidence="4" type="ORF">K493DRAFT_383776</name>
</gene>
<accession>A0A1Y1YZF8</accession>
<dbReference type="AlphaFoldDB" id="A0A1Y1YZF8"/>
<evidence type="ECO:0000313" key="4">
    <source>
        <dbReference type="EMBL" id="ORY03254.1"/>
    </source>
</evidence>
<dbReference type="PANTHER" id="PTHR48105">
    <property type="entry name" value="THIOREDOXIN REDUCTASE 1-RELATED-RELATED"/>
    <property type="match status" value="1"/>
</dbReference>
<reference evidence="4 5" key="1">
    <citation type="submission" date="2016-07" db="EMBL/GenBank/DDBJ databases">
        <title>Pervasive Adenine N6-methylation of Active Genes in Fungi.</title>
        <authorList>
            <consortium name="DOE Joint Genome Institute"/>
            <person name="Mondo S.J."/>
            <person name="Dannebaum R.O."/>
            <person name="Kuo R.C."/>
            <person name="Labutti K."/>
            <person name="Haridas S."/>
            <person name="Kuo A."/>
            <person name="Salamov A."/>
            <person name="Ahrendt S.R."/>
            <person name="Lipzen A."/>
            <person name="Sullivan W."/>
            <person name="Andreopoulos W.B."/>
            <person name="Clum A."/>
            <person name="Lindquist E."/>
            <person name="Daum C."/>
            <person name="Ramamoorthy G.K."/>
            <person name="Gryganskyi A."/>
            <person name="Culley D."/>
            <person name="Magnuson J.K."/>
            <person name="James T.Y."/>
            <person name="O'Malley M.A."/>
            <person name="Stajich J.E."/>
            <person name="Spatafora J.W."/>
            <person name="Visel A."/>
            <person name="Grigoriev I.V."/>
        </authorList>
    </citation>
    <scope>NUCLEOTIDE SEQUENCE [LARGE SCALE GENOMIC DNA]</scope>
    <source>
        <strain evidence="4 5">CBS 931.73</strain>
    </source>
</reference>
<dbReference type="EMBL" id="MCFE01000048">
    <property type="protein sequence ID" value="ORY03254.1"/>
    <property type="molecule type" value="Genomic_DNA"/>
</dbReference>
<dbReference type="InterPro" id="IPR036188">
    <property type="entry name" value="FAD/NAD-bd_sf"/>
</dbReference>
<dbReference type="InParanoid" id="A0A1Y1YZF8"/>
<evidence type="ECO:0000256" key="3">
    <source>
        <dbReference type="ARBA" id="ARBA00023002"/>
    </source>
</evidence>
<evidence type="ECO:0000313" key="5">
    <source>
        <dbReference type="Proteomes" id="UP000193498"/>
    </source>
</evidence>
<keyword evidence="5" id="KW-1185">Reference proteome</keyword>
<dbReference type="GO" id="GO:0097237">
    <property type="term" value="P:cellular response to toxic substance"/>
    <property type="evidence" value="ECO:0007669"/>
    <property type="project" value="UniProtKB-ARBA"/>
</dbReference>
<dbReference type="OrthoDB" id="371245at2759"/>
<evidence type="ECO:0000256" key="1">
    <source>
        <dbReference type="ARBA" id="ARBA00009333"/>
    </source>
</evidence>
<comment type="caution">
    <text evidence="4">The sequence shown here is derived from an EMBL/GenBank/DDBJ whole genome shotgun (WGS) entry which is preliminary data.</text>
</comment>
<organism evidence="4 5">
    <name type="scientific">Basidiobolus meristosporus CBS 931.73</name>
    <dbReference type="NCBI Taxonomy" id="1314790"/>
    <lineage>
        <taxon>Eukaryota</taxon>
        <taxon>Fungi</taxon>
        <taxon>Fungi incertae sedis</taxon>
        <taxon>Zoopagomycota</taxon>
        <taxon>Entomophthoromycotina</taxon>
        <taxon>Basidiobolomycetes</taxon>
        <taxon>Basidiobolales</taxon>
        <taxon>Basidiobolaceae</taxon>
        <taxon>Basidiobolus</taxon>
    </lineage>
</organism>
<sequence>MTGQFRQQSQHFETKIYIETVTKVDFCLHPFKLRREGAEVVKSDTTSSVEIATGATAKRMLFPDEGIYWQSGISDCAVL</sequence>
<evidence type="ECO:0000256" key="2">
    <source>
        <dbReference type="ARBA" id="ARBA00022630"/>
    </source>
</evidence>
<name>A0A1Y1YZF8_9FUNG</name>
<comment type="similarity">
    <text evidence="1">Belongs to the class-II pyridine nucleotide-disulfide oxidoreductase family.</text>
</comment>
<proteinExistence type="inferred from homology"/>
<dbReference type="Gene3D" id="3.50.50.60">
    <property type="entry name" value="FAD/NAD(P)-binding domain"/>
    <property type="match status" value="2"/>
</dbReference>
<keyword evidence="3" id="KW-0560">Oxidoreductase</keyword>
<keyword evidence="2" id="KW-0285">Flavoprotein</keyword>
<dbReference type="GO" id="GO:0016491">
    <property type="term" value="F:oxidoreductase activity"/>
    <property type="evidence" value="ECO:0007669"/>
    <property type="project" value="UniProtKB-KW"/>
</dbReference>
<protein>
    <submittedName>
        <fullName evidence="4">Uncharacterized protein</fullName>
    </submittedName>
</protein>
<dbReference type="Proteomes" id="UP000193498">
    <property type="component" value="Unassembled WGS sequence"/>
</dbReference>
<dbReference type="InterPro" id="IPR050097">
    <property type="entry name" value="Ferredoxin-NADP_redctase_2"/>
</dbReference>
<dbReference type="STRING" id="1314790.A0A1Y1YZF8"/>